<dbReference type="Pfam" id="PF13175">
    <property type="entry name" value="AAA_15"/>
    <property type="match status" value="2"/>
</dbReference>
<sequence>MKLAALYIKNFKGVNEEIRILIDNVVVLIGKNNSCKSTVLDAYEAYCTLGTGSRSLDDFHNRDDSLPIEITGLFTDVNDHDIKQIGQEWFHEELDGFKKCSKFKIIWDNADNDGRKLSFSNETNDWKDGGAGGWNSILSSRLPTPIRINPNDSHVTLEAIVKDLIASNAVEKIKSDKSKAAGIISEIQSLAKEIEGELLESIQDISSGIEENVDAMFKGVKVRFETGVGKFEPEKAIKEGSRFIFDTNGCSSPLSHQGSGVQRAFLWAAIKTLCNAGLLKKGRKIINNQKAKILLVDEPEINMHPSVVRSVRDAIYTLAGLEGWQVICTTHSPVFIDLTRAHTTLIKVSNVKKSVRYYQTEKVAFTDNEKENLKTLNRCCPTVNEFFFYEKSILVEGDTEFLAYNHIIHTNSKEHEYCVINCRGKANIPTFIKILNQFGSKAVAIHDLDNKFIDGGKINAMWTINKKIREAADLSYGNVITVAHLPDFEGHYLKEKPKKDKPYNIFCHLSAEDYYENEKYRALRNSLNDIEAGTHTGIYEGCDKIDAWGEARIS</sequence>
<dbReference type="InterPro" id="IPR027417">
    <property type="entry name" value="P-loop_NTPase"/>
</dbReference>
<dbReference type="EMBL" id="CP082904">
    <property type="protein sequence ID" value="UQY43307.1"/>
    <property type="molecule type" value="Genomic_DNA"/>
</dbReference>
<dbReference type="RefSeq" id="WP_249891981.1">
    <property type="nucleotide sequence ID" value="NZ_CP082904.1"/>
</dbReference>
<organism evidence="3 4">
    <name type="scientific">Mixta hanseatica</name>
    <dbReference type="NCBI Taxonomy" id="2872648"/>
    <lineage>
        <taxon>Bacteria</taxon>
        <taxon>Pseudomonadati</taxon>
        <taxon>Pseudomonadota</taxon>
        <taxon>Gammaproteobacteria</taxon>
        <taxon>Enterobacterales</taxon>
        <taxon>Erwiniaceae</taxon>
        <taxon>Mixta</taxon>
    </lineage>
</organism>
<evidence type="ECO:0000313" key="4">
    <source>
        <dbReference type="Proteomes" id="UP001056635"/>
    </source>
</evidence>
<feature type="domain" description="OLD protein-like TOPRIM" evidence="2">
    <location>
        <begin position="387"/>
        <end position="449"/>
    </location>
</feature>
<dbReference type="Pfam" id="PF20469">
    <property type="entry name" value="OLD-like_TOPRIM"/>
    <property type="match status" value="1"/>
</dbReference>
<reference evidence="3" key="1">
    <citation type="submission" date="2021-09" db="EMBL/GenBank/DDBJ databases">
        <title>First case of bloodstream infection caused by Mixta hanseatica sp. nov., a member of the Erwiniaceae family.</title>
        <authorList>
            <person name="Both A."/>
            <person name="Huang J."/>
            <person name="Wenzel P."/>
            <person name="Aepfelbacher M."/>
            <person name="Rohde H."/>
            <person name="Christner M."/>
            <person name="Hentschke M."/>
        </authorList>
    </citation>
    <scope>NUCLEOTIDE SEQUENCE</scope>
    <source>
        <strain evidence="3">X22927</strain>
    </source>
</reference>
<dbReference type="PANTHER" id="PTHR43581:SF4">
    <property type="entry name" value="ATP_GTP PHOSPHATASE"/>
    <property type="match status" value="1"/>
</dbReference>
<evidence type="ECO:0000259" key="1">
    <source>
        <dbReference type="Pfam" id="PF13175"/>
    </source>
</evidence>
<feature type="domain" description="Endonuclease GajA/Old nuclease/RecF-like AAA" evidence="1">
    <location>
        <begin position="1"/>
        <end position="122"/>
    </location>
</feature>
<protein>
    <submittedName>
        <fullName evidence="3">AAA family ATPase</fullName>
    </submittedName>
</protein>
<keyword evidence="4" id="KW-1185">Reference proteome</keyword>
<accession>A0ABY4R791</accession>
<dbReference type="SUPFAM" id="SSF52540">
    <property type="entry name" value="P-loop containing nucleoside triphosphate hydrolases"/>
    <property type="match status" value="1"/>
</dbReference>
<dbReference type="InterPro" id="IPR041685">
    <property type="entry name" value="AAA_GajA/Old/RecF-like"/>
</dbReference>
<dbReference type="CDD" id="cd01026">
    <property type="entry name" value="TOPRIM_OLD"/>
    <property type="match status" value="1"/>
</dbReference>
<dbReference type="Gene3D" id="3.40.50.300">
    <property type="entry name" value="P-loop containing nucleotide triphosphate hydrolases"/>
    <property type="match status" value="1"/>
</dbReference>
<dbReference type="Proteomes" id="UP001056635">
    <property type="component" value="Chromosome"/>
</dbReference>
<proteinExistence type="predicted"/>
<feature type="domain" description="Endonuclease GajA/Old nuclease/RecF-like AAA" evidence="1">
    <location>
        <begin position="173"/>
        <end position="336"/>
    </location>
</feature>
<evidence type="ECO:0000259" key="2">
    <source>
        <dbReference type="Pfam" id="PF20469"/>
    </source>
</evidence>
<gene>
    <name evidence="3" type="ORF">K6958_15635</name>
</gene>
<dbReference type="InterPro" id="IPR034139">
    <property type="entry name" value="TOPRIM_OLD"/>
</dbReference>
<dbReference type="PANTHER" id="PTHR43581">
    <property type="entry name" value="ATP/GTP PHOSPHATASE"/>
    <property type="match status" value="1"/>
</dbReference>
<evidence type="ECO:0000313" key="3">
    <source>
        <dbReference type="EMBL" id="UQY43307.1"/>
    </source>
</evidence>
<dbReference type="InterPro" id="IPR051396">
    <property type="entry name" value="Bact_Antivir_Def_Nuclease"/>
</dbReference>
<name>A0ABY4R791_9GAMM</name>